<dbReference type="CDD" id="cd07067">
    <property type="entry name" value="HP_PGM_like"/>
    <property type="match status" value="1"/>
</dbReference>
<dbReference type="InterPro" id="IPR013078">
    <property type="entry name" value="His_Pase_superF_clade-1"/>
</dbReference>
<name>A0A8J7LKB5_9RHOB</name>
<dbReference type="SMART" id="SM00855">
    <property type="entry name" value="PGAM"/>
    <property type="match status" value="1"/>
</dbReference>
<comment type="caution">
    <text evidence="2">The sequence shown here is derived from an EMBL/GenBank/DDBJ whole genome shotgun (WGS) entry which is preliminary data.</text>
</comment>
<keyword evidence="3" id="KW-1185">Reference proteome</keyword>
<dbReference type="AlphaFoldDB" id="A0A8J7LKB5"/>
<dbReference type="PANTHER" id="PTHR20935:SF0">
    <property type="entry name" value="SERINE_THREONINE-PROTEIN PHOSPHATASE PGAM5, MITOCHONDRIAL"/>
    <property type="match status" value="1"/>
</dbReference>
<accession>A0A8J7LKB5</accession>
<sequence>MVEVTIIRHGQANTGARDEKSYDKLSDLGHQQARWLGEVLREQKPFDHLIAGGMRRQQETAQGLALPDLDMQIDPRLNELNYFGLAESMKQRNGVEIPDDLASFVAHVPQLLTRWQAGDMCDHLETYEDFRTRCLDAVRDAARGHSRPVLVSSTGVIATLTAEALGLDMMMKTKVFLKVMNTSVHRFIWENDSLHLAQYGAVPHLDVPGREHARTYG</sequence>
<dbReference type="InterPro" id="IPR051021">
    <property type="entry name" value="Mito_Ser/Thr_phosphatase"/>
</dbReference>
<organism evidence="2 3">
    <name type="scientific">Halocynthiibacter styelae</name>
    <dbReference type="NCBI Taxonomy" id="2761955"/>
    <lineage>
        <taxon>Bacteria</taxon>
        <taxon>Pseudomonadati</taxon>
        <taxon>Pseudomonadota</taxon>
        <taxon>Alphaproteobacteria</taxon>
        <taxon>Rhodobacterales</taxon>
        <taxon>Paracoccaceae</taxon>
        <taxon>Halocynthiibacter</taxon>
    </lineage>
</organism>
<dbReference type="GO" id="GO:0016787">
    <property type="term" value="F:hydrolase activity"/>
    <property type="evidence" value="ECO:0007669"/>
    <property type="project" value="UniProtKB-KW"/>
</dbReference>
<dbReference type="SUPFAM" id="SSF53254">
    <property type="entry name" value="Phosphoglycerate mutase-like"/>
    <property type="match status" value="1"/>
</dbReference>
<evidence type="ECO:0000256" key="1">
    <source>
        <dbReference type="ARBA" id="ARBA00022801"/>
    </source>
</evidence>
<dbReference type="PANTHER" id="PTHR20935">
    <property type="entry name" value="PHOSPHOGLYCERATE MUTASE-RELATED"/>
    <property type="match status" value="1"/>
</dbReference>
<dbReference type="Gene3D" id="3.40.50.1240">
    <property type="entry name" value="Phosphoglycerate mutase-like"/>
    <property type="match status" value="1"/>
</dbReference>
<dbReference type="InterPro" id="IPR029033">
    <property type="entry name" value="His_PPase_superfam"/>
</dbReference>
<proteinExistence type="predicted"/>
<evidence type="ECO:0000313" key="2">
    <source>
        <dbReference type="EMBL" id="MBI1493640.1"/>
    </source>
</evidence>
<dbReference type="Pfam" id="PF00300">
    <property type="entry name" value="His_Phos_1"/>
    <property type="match status" value="1"/>
</dbReference>
<dbReference type="EMBL" id="JADCKQ010000005">
    <property type="protein sequence ID" value="MBI1493640.1"/>
    <property type="molecule type" value="Genomic_DNA"/>
</dbReference>
<protein>
    <submittedName>
        <fullName evidence="2">Histidine phosphatase family protein</fullName>
    </submittedName>
</protein>
<gene>
    <name evidence="2" type="ORF">H1D41_08355</name>
</gene>
<keyword evidence="1" id="KW-0378">Hydrolase</keyword>
<dbReference type="Proteomes" id="UP000640583">
    <property type="component" value="Unassembled WGS sequence"/>
</dbReference>
<evidence type="ECO:0000313" key="3">
    <source>
        <dbReference type="Proteomes" id="UP000640583"/>
    </source>
</evidence>
<dbReference type="RefSeq" id="WP_228848471.1">
    <property type="nucleotide sequence ID" value="NZ_JADCKQ010000005.1"/>
</dbReference>
<reference evidence="2" key="1">
    <citation type="submission" date="2020-10" db="EMBL/GenBank/DDBJ databases">
        <title>Paenihalocynthiibacter styelae gen. nov., sp. nov., isolated from stalked sea squirt Styela clava.</title>
        <authorList>
            <person name="Kim Y.-O."/>
            <person name="Yoon J.-H."/>
        </authorList>
    </citation>
    <scope>NUCLEOTIDE SEQUENCE</scope>
    <source>
        <strain evidence="2">MYP1-1</strain>
    </source>
</reference>